<dbReference type="CDD" id="cd13589">
    <property type="entry name" value="PBP2_polyamine_RpCGA009"/>
    <property type="match status" value="1"/>
</dbReference>
<dbReference type="EMBL" id="BCMM01000077">
    <property type="protein sequence ID" value="GAQ68064.1"/>
    <property type="molecule type" value="Genomic_DNA"/>
</dbReference>
<comment type="subcellular location">
    <subcellularLocation>
        <location evidence="1">Periplasm</location>
    </subcellularLocation>
</comment>
<keyword evidence="2" id="KW-0813">Transport</keyword>
<dbReference type="GO" id="GO:0030976">
    <property type="term" value="F:thiamine pyrophosphate binding"/>
    <property type="evidence" value="ECO:0007669"/>
    <property type="project" value="TreeGrafter"/>
</dbReference>
<dbReference type="InterPro" id="IPR006059">
    <property type="entry name" value="SBP"/>
</dbReference>
<reference evidence="6" key="1">
    <citation type="submission" date="2015-11" db="EMBL/GenBank/DDBJ databases">
        <authorList>
            <consortium name="Cross-ministerial Strategic Innovation Promotion Program (SIP) consortium"/>
            <person name="Tomihama T."/>
            <person name="Ikenaga M."/>
            <person name="Sakai M."/>
            <person name="Okubo T."/>
            <person name="Ikeda S."/>
        </authorList>
    </citation>
    <scope>NUCLEOTIDE SEQUENCE [LARGE SCALE GENOMIC DNA]</scope>
    <source>
        <strain evidence="6">S58</strain>
    </source>
</reference>
<dbReference type="Proteomes" id="UP000067448">
    <property type="component" value="Unassembled WGS sequence"/>
</dbReference>
<evidence type="ECO:0000256" key="4">
    <source>
        <dbReference type="ARBA" id="ARBA00022764"/>
    </source>
</evidence>
<keyword evidence="3" id="KW-0732">Signal</keyword>
<protein>
    <submittedName>
        <fullName evidence="5">Spermidine/putrescine-binding periplasmic</fullName>
    </submittedName>
</protein>
<dbReference type="Pfam" id="PF13416">
    <property type="entry name" value="SBP_bac_8"/>
    <property type="match status" value="1"/>
</dbReference>
<dbReference type="GO" id="GO:0030975">
    <property type="term" value="F:thiamine binding"/>
    <property type="evidence" value="ECO:0007669"/>
    <property type="project" value="TreeGrafter"/>
</dbReference>
<proteinExistence type="predicted"/>
<dbReference type="OrthoDB" id="9815444at2"/>
<dbReference type="Gene3D" id="3.40.190.10">
    <property type="entry name" value="Periplasmic binding protein-like II"/>
    <property type="match status" value="2"/>
</dbReference>
<dbReference type="PROSITE" id="PS51318">
    <property type="entry name" value="TAT"/>
    <property type="match status" value="1"/>
</dbReference>
<dbReference type="RefSeq" id="WP_059084973.1">
    <property type="nucleotide sequence ID" value="NZ_BCMM01000077.1"/>
</dbReference>
<dbReference type="GO" id="GO:0015888">
    <property type="term" value="P:thiamine transport"/>
    <property type="evidence" value="ECO:0007669"/>
    <property type="project" value="TreeGrafter"/>
</dbReference>
<evidence type="ECO:0000256" key="2">
    <source>
        <dbReference type="ARBA" id="ARBA00022448"/>
    </source>
</evidence>
<dbReference type="PANTHER" id="PTHR30006">
    <property type="entry name" value="THIAMINE-BINDING PERIPLASMIC PROTEIN-RELATED"/>
    <property type="match status" value="1"/>
</dbReference>
<evidence type="ECO:0000256" key="1">
    <source>
        <dbReference type="ARBA" id="ARBA00004418"/>
    </source>
</evidence>
<sequence>MKDVGIDRRAFLRGVGAVTAGAAAVTPTACGPSAARKSGGSGNSRTVVVRDIGGAYGEAHRKAVYEPFGKETGIRVDVVHIPTYAEILSRIREGPRFDLIDIDMSALALFEKDDATQELDHDRLGNTRNAGIAQSLLTSHGVGKNYWASVMAYRTDGFGGRAPETWADFWNTRDFPGSRALQSPEAGPPELEFALLADGVAPDGLYPLDVDRAFEALDEIKGAVRRFWGDGASPGMLLERGQVAATTVWHGRPNHLIQRGAPLAYQWNGARRQSNGYGIPHGARHPDAAYRLIDFALRPEVQAAVAELYPMGPVVPTAYKYLPRAAADLASSPEHLYTGFDLDIGWWVENKEAVIKRWQEWVRS</sequence>
<keyword evidence="4" id="KW-0574">Periplasm</keyword>
<accession>A0A100JYJ4</accession>
<reference evidence="5 6" key="2">
    <citation type="journal article" date="2016" name="Genome Announc.">
        <title>Draft Genome Sequences of Streptomyces scabiei S58, Streptomyces turgidiscabies T45, and Streptomyces acidiscabies a10, the Pathogens of Potato Common Scab, Isolated in Japan.</title>
        <authorList>
            <person name="Tomihama T."/>
            <person name="Nishi Y."/>
            <person name="Sakai M."/>
            <person name="Ikenaga M."/>
            <person name="Okubo T."/>
            <person name="Ikeda S."/>
        </authorList>
    </citation>
    <scope>NUCLEOTIDE SEQUENCE [LARGE SCALE GENOMIC DNA]</scope>
    <source>
        <strain evidence="5 6">S58</strain>
    </source>
</reference>
<dbReference type="InterPro" id="IPR006311">
    <property type="entry name" value="TAT_signal"/>
</dbReference>
<evidence type="ECO:0000313" key="5">
    <source>
        <dbReference type="EMBL" id="GAQ68064.1"/>
    </source>
</evidence>
<name>A0A100JYJ4_STRSC</name>
<organism evidence="5 6">
    <name type="scientific">Streptomyces scabiei</name>
    <dbReference type="NCBI Taxonomy" id="1930"/>
    <lineage>
        <taxon>Bacteria</taxon>
        <taxon>Bacillati</taxon>
        <taxon>Actinomycetota</taxon>
        <taxon>Actinomycetes</taxon>
        <taxon>Kitasatosporales</taxon>
        <taxon>Streptomycetaceae</taxon>
        <taxon>Streptomyces</taxon>
    </lineage>
</organism>
<dbReference type="SUPFAM" id="SSF53850">
    <property type="entry name" value="Periplasmic binding protein-like II"/>
    <property type="match status" value="1"/>
</dbReference>
<evidence type="ECO:0000313" key="6">
    <source>
        <dbReference type="Proteomes" id="UP000067448"/>
    </source>
</evidence>
<comment type="caution">
    <text evidence="5">The sequence shown here is derived from an EMBL/GenBank/DDBJ whole genome shotgun (WGS) entry which is preliminary data.</text>
</comment>
<dbReference type="PANTHER" id="PTHR30006:SF3">
    <property type="entry name" value="THIAMINE-BINDING PERIPLASMIC PROTEIN"/>
    <property type="match status" value="1"/>
</dbReference>
<evidence type="ECO:0000256" key="3">
    <source>
        <dbReference type="ARBA" id="ARBA00022729"/>
    </source>
</evidence>
<reference evidence="6" key="3">
    <citation type="submission" date="2016-02" db="EMBL/GenBank/DDBJ databases">
        <title>Draft genome of pathogenic Streptomyces sp. in Japan.</title>
        <authorList>
            <person name="Tomihama T."/>
            <person name="Ikenaga M."/>
            <person name="Sakai M."/>
            <person name="Okubo T."/>
            <person name="Ikeda S."/>
        </authorList>
    </citation>
    <scope>NUCLEOTIDE SEQUENCE [LARGE SCALE GENOMIC DNA]</scope>
    <source>
        <strain evidence="6">S58</strain>
    </source>
</reference>
<dbReference type="AlphaFoldDB" id="A0A100JYJ4"/>
<dbReference type="GO" id="GO:0030288">
    <property type="term" value="C:outer membrane-bounded periplasmic space"/>
    <property type="evidence" value="ECO:0007669"/>
    <property type="project" value="TreeGrafter"/>
</dbReference>
<gene>
    <name evidence="5" type="primary">potD</name>
    <name evidence="5" type="ORF">SsS58_08523</name>
</gene>